<keyword evidence="5" id="KW-0249">Electron transport</keyword>
<feature type="domain" description="Ig-like" evidence="9">
    <location>
        <begin position="520"/>
        <end position="598"/>
    </location>
</feature>
<evidence type="ECO:0000256" key="5">
    <source>
        <dbReference type="ARBA" id="ARBA00022982"/>
    </source>
</evidence>
<dbReference type="PROSITE" id="PS01065">
    <property type="entry name" value="ETF_BETA"/>
    <property type="match status" value="1"/>
</dbReference>
<dbReference type="PANTHER" id="PTHR21294">
    <property type="entry name" value="ELECTRON TRANSFER FLAVOPROTEIN BETA-SUBUNIT"/>
    <property type="match status" value="1"/>
</dbReference>
<dbReference type="AlphaFoldDB" id="A0A9D3NAT2"/>
<dbReference type="InterPro" id="IPR003598">
    <property type="entry name" value="Ig_sub2"/>
</dbReference>
<evidence type="ECO:0000256" key="7">
    <source>
        <dbReference type="ARBA" id="ARBA00046893"/>
    </source>
</evidence>
<dbReference type="PROSITE" id="PS50835">
    <property type="entry name" value="IG_LIKE"/>
    <property type="match status" value="1"/>
</dbReference>
<evidence type="ECO:0000313" key="11">
    <source>
        <dbReference type="Proteomes" id="UP000824219"/>
    </source>
</evidence>
<dbReference type="PANTHER" id="PTHR21294:SF8">
    <property type="entry name" value="ELECTRON TRANSFER FLAVOPROTEIN SUBUNIT BETA"/>
    <property type="match status" value="1"/>
</dbReference>
<dbReference type="SMART" id="SM00408">
    <property type="entry name" value="IGc2"/>
    <property type="match status" value="1"/>
</dbReference>
<dbReference type="SMART" id="SM00893">
    <property type="entry name" value="ETF"/>
    <property type="match status" value="1"/>
</dbReference>
<dbReference type="InterPro" id="IPR013783">
    <property type="entry name" value="Ig-like_fold"/>
</dbReference>
<sequence length="709" mass="76156">MTARVLVGVKRVIDYAVKIRVKPDNTGVVTDGVKHSMNPFCEIAVEEAVKLKEKKLVSEVVAVSCGPQQVQETIRTALAMGADRGIHVEVSGKDYESLGPLQVSKVLAALAKKEDASLIILGKQAIDDDCNQTGQMTAALLDWPQGTFASEVAFEGDKLKVVREIDGGLETIKINMPAVVTADLRLNTPRYATLPNIMKAKKKKIANMKPGDLGVDVSSRLEEGYKGQGSRWSSAHSHRAFLLTTNTDSSHPSRRSSDQPAVAVSAPFFKKKPLSDSLFCPCLAGKFYINISTSMSHCPVARLTLLIVCSFTGTDCFLSMWANGPTMVTAFVGTNLTLGISYSGVTNPLVTWQNGTLVLAIWTVGQTTSPPGINPTYSSVLSLDQNGSLVFQNVSASYSGTYVAKMAKPGDHEASVNFTLLVYNVITDASVVTASQDVVEGGTPFTLSYSSMQGPVMSSTWYFKGAEVVNGSRYLITSKSLIINQPNRNDTGLYSVALTNPFSNVTQSKNITVLYGPDQPVLEVSPTKATFVPGETLSLSCRAEGEPTPSASWLFNGQELPSSNGTLRLGHVQTSQSGVYKCVLINSRTNTRLSRNVTVTIQGLSGSAIAGIAAGVPCVILLLLLLAGLILLCYYCYKKKTANRNPRYPVARAVKKAVIIQPNLTKPHHLLTSSIKPPPAYNHHRNQAPSERSGTLPLGIPPVRMATMV</sequence>
<dbReference type="InterPro" id="IPR003599">
    <property type="entry name" value="Ig_sub"/>
</dbReference>
<dbReference type="OrthoDB" id="6159398at2759"/>
<dbReference type="EMBL" id="JAHKSW010000023">
    <property type="protein sequence ID" value="KAG7317938.1"/>
    <property type="molecule type" value="Genomic_DNA"/>
</dbReference>
<dbReference type="InterPro" id="IPR033948">
    <property type="entry name" value="ETF_beta_N"/>
</dbReference>
<gene>
    <name evidence="10" type="ORF">KOW79_018973</name>
</gene>
<dbReference type="SMART" id="SM00409">
    <property type="entry name" value="IG"/>
    <property type="match status" value="3"/>
</dbReference>
<dbReference type="GO" id="GO:0005759">
    <property type="term" value="C:mitochondrial matrix"/>
    <property type="evidence" value="ECO:0007669"/>
    <property type="project" value="UniProtKB-SubCell"/>
</dbReference>
<dbReference type="InterPro" id="IPR000049">
    <property type="entry name" value="ET-Flavoprotein_bsu_CS"/>
</dbReference>
<dbReference type="GO" id="GO:0009055">
    <property type="term" value="F:electron transfer activity"/>
    <property type="evidence" value="ECO:0007669"/>
    <property type="project" value="InterPro"/>
</dbReference>
<comment type="function">
    <text evidence="6">Heterodimeric electron transfer flavoprotein that accepts electrons from several mitochondrial dehydrogenases, including acyl-CoA dehydrogenases, glutaryl-CoA and sarcosine dehydrogenase. It transfers the electrons to the main mitochondrial respiratory chain via ETF-ubiquinone oxidoreductase. Required for normal mitochondrial fatty acid oxidation and normal amino acid metabolism. ETFB binds an AMP molecule that probably has a purely structural role.</text>
</comment>
<dbReference type="FunFam" id="3.40.50.620:FF:000011">
    <property type="entry name" value="Electron transfer flavoprotein subunit beta"/>
    <property type="match status" value="1"/>
</dbReference>
<comment type="caution">
    <text evidence="10">The sequence shown here is derived from an EMBL/GenBank/DDBJ whole genome shotgun (WGS) entry which is preliminary data.</text>
</comment>
<keyword evidence="4" id="KW-0813">Transport</keyword>
<evidence type="ECO:0000256" key="3">
    <source>
        <dbReference type="ARBA" id="ARBA00016797"/>
    </source>
</evidence>
<dbReference type="SUPFAM" id="SSF52402">
    <property type="entry name" value="Adenine nucleotide alpha hydrolases-like"/>
    <property type="match status" value="1"/>
</dbReference>
<dbReference type="Proteomes" id="UP000824219">
    <property type="component" value="Linkage Group LG23"/>
</dbReference>
<dbReference type="Pfam" id="PF01012">
    <property type="entry name" value="ETF"/>
    <property type="match status" value="1"/>
</dbReference>
<keyword evidence="11" id="KW-1185">Reference proteome</keyword>
<keyword evidence="8" id="KW-1133">Transmembrane helix</keyword>
<dbReference type="InterPro" id="IPR036179">
    <property type="entry name" value="Ig-like_dom_sf"/>
</dbReference>
<feature type="transmembrane region" description="Helical" evidence="8">
    <location>
        <begin position="608"/>
        <end position="637"/>
    </location>
</feature>
<evidence type="ECO:0000256" key="8">
    <source>
        <dbReference type="SAM" id="Phobius"/>
    </source>
</evidence>
<comment type="similarity">
    <text evidence="2">Belongs to the ETF beta-subunit/FixA family.</text>
</comment>
<proteinExistence type="inferred from homology"/>
<evidence type="ECO:0000256" key="1">
    <source>
        <dbReference type="ARBA" id="ARBA00004305"/>
    </source>
</evidence>
<dbReference type="SUPFAM" id="SSF48726">
    <property type="entry name" value="Immunoglobulin"/>
    <property type="match status" value="3"/>
</dbReference>
<dbReference type="Gene3D" id="2.60.40.10">
    <property type="entry name" value="Immunoglobulins"/>
    <property type="match status" value="3"/>
</dbReference>
<evidence type="ECO:0000313" key="10">
    <source>
        <dbReference type="EMBL" id="KAG7317938.1"/>
    </source>
</evidence>
<dbReference type="InterPro" id="IPR012255">
    <property type="entry name" value="ETF_b"/>
</dbReference>
<protein>
    <recommendedName>
        <fullName evidence="3">Electron transfer flavoprotein subunit beta</fullName>
    </recommendedName>
</protein>
<keyword evidence="8" id="KW-0812">Transmembrane</keyword>
<comment type="subcellular location">
    <subcellularLocation>
        <location evidence="1">Mitochondrion matrix</location>
    </subcellularLocation>
</comment>
<comment type="subunit">
    <text evidence="7">Heterodimer composed of ETFA and ETFB. Identified in a complex that contains ETFA, ETFB and ETFRF1. Interacts with ACADM.</text>
</comment>
<dbReference type="InterPro" id="IPR007110">
    <property type="entry name" value="Ig-like_dom"/>
</dbReference>
<dbReference type="CDD" id="cd01714">
    <property type="entry name" value="ETF_beta"/>
    <property type="match status" value="1"/>
</dbReference>
<evidence type="ECO:0000256" key="4">
    <source>
        <dbReference type="ARBA" id="ARBA00022448"/>
    </source>
</evidence>
<dbReference type="InterPro" id="IPR014730">
    <property type="entry name" value="ETF_a/b_N"/>
</dbReference>
<dbReference type="InterPro" id="IPR014729">
    <property type="entry name" value="Rossmann-like_a/b/a_fold"/>
</dbReference>
<dbReference type="Gene3D" id="3.40.50.620">
    <property type="entry name" value="HUPs"/>
    <property type="match status" value="1"/>
</dbReference>
<accession>A0A9D3NAT2</accession>
<evidence type="ECO:0000259" key="9">
    <source>
        <dbReference type="PROSITE" id="PS50835"/>
    </source>
</evidence>
<dbReference type="GO" id="GO:0009063">
    <property type="term" value="P:amino acid catabolic process"/>
    <property type="evidence" value="ECO:0007669"/>
    <property type="project" value="TreeGrafter"/>
</dbReference>
<dbReference type="Pfam" id="PF13927">
    <property type="entry name" value="Ig_3"/>
    <property type="match status" value="1"/>
</dbReference>
<organism evidence="10 11">
    <name type="scientific">Hemibagrus wyckioides</name>
    <dbReference type="NCBI Taxonomy" id="337641"/>
    <lineage>
        <taxon>Eukaryota</taxon>
        <taxon>Metazoa</taxon>
        <taxon>Chordata</taxon>
        <taxon>Craniata</taxon>
        <taxon>Vertebrata</taxon>
        <taxon>Euteleostomi</taxon>
        <taxon>Actinopterygii</taxon>
        <taxon>Neopterygii</taxon>
        <taxon>Teleostei</taxon>
        <taxon>Ostariophysi</taxon>
        <taxon>Siluriformes</taxon>
        <taxon>Bagridae</taxon>
        <taxon>Hemibagrus</taxon>
    </lineage>
</organism>
<dbReference type="GO" id="GO:0033539">
    <property type="term" value="P:fatty acid beta-oxidation using acyl-CoA dehydrogenase"/>
    <property type="evidence" value="ECO:0007669"/>
    <property type="project" value="TreeGrafter"/>
</dbReference>
<keyword evidence="8" id="KW-0472">Membrane</keyword>
<name>A0A9D3NAT2_9TELE</name>
<reference evidence="10 11" key="1">
    <citation type="submission" date="2021-06" db="EMBL/GenBank/DDBJ databases">
        <title>Chromosome-level genome assembly of the red-tail catfish (Hemibagrus wyckioides).</title>
        <authorList>
            <person name="Shao F."/>
        </authorList>
    </citation>
    <scope>NUCLEOTIDE SEQUENCE [LARGE SCALE GENOMIC DNA]</scope>
    <source>
        <strain evidence="10">EC202008001</strain>
        <tissue evidence="10">Blood</tissue>
    </source>
</reference>
<dbReference type="GO" id="GO:0045251">
    <property type="term" value="C:electron transfer flavoprotein complex"/>
    <property type="evidence" value="ECO:0007669"/>
    <property type="project" value="UniProtKB-ARBA"/>
</dbReference>
<evidence type="ECO:0000256" key="2">
    <source>
        <dbReference type="ARBA" id="ARBA00007557"/>
    </source>
</evidence>
<evidence type="ECO:0000256" key="6">
    <source>
        <dbReference type="ARBA" id="ARBA00045835"/>
    </source>
</evidence>